<dbReference type="PANTHER" id="PTHR12707">
    <property type="entry name" value="PINN"/>
    <property type="match status" value="1"/>
</dbReference>
<keyword evidence="3" id="KW-0507">mRNA processing</keyword>
<feature type="domain" description="Pinin/SDK/MemA protein" evidence="8">
    <location>
        <begin position="4"/>
        <end position="42"/>
    </location>
</feature>
<dbReference type="EMBL" id="JAKMXF010000012">
    <property type="protein sequence ID" value="KAI6661379.1"/>
    <property type="molecule type" value="Genomic_DNA"/>
</dbReference>
<dbReference type="InterPro" id="IPR039853">
    <property type="entry name" value="Pinin"/>
</dbReference>
<reference evidence="9 10" key="1">
    <citation type="journal article" date="2023" name="BMC Biol.">
        <title>The compact genome of the sponge Oopsacas minuta (Hexactinellida) is lacking key metazoan core genes.</title>
        <authorList>
            <person name="Santini S."/>
            <person name="Schenkelaars Q."/>
            <person name="Jourda C."/>
            <person name="Duchesne M."/>
            <person name="Belahbib H."/>
            <person name="Rocher C."/>
            <person name="Selva M."/>
            <person name="Riesgo A."/>
            <person name="Vervoort M."/>
            <person name="Leys S.P."/>
            <person name="Kodjabachian L."/>
            <person name="Le Bivic A."/>
            <person name="Borchiellini C."/>
            <person name="Claverie J.M."/>
            <person name="Renard E."/>
        </authorList>
    </citation>
    <scope>NUCLEOTIDE SEQUENCE [LARGE SCALE GENOMIC DNA]</scope>
    <source>
        <strain evidence="9">SPO-2</strain>
    </source>
</reference>
<keyword evidence="10" id="KW-1185">Reference proteome</keyword>
<accession>A0AAV7KJL0</accession>
<evidence type="ECO:0000256" key="3">
    <source>
        <dbReference type="ARBA" id="ARBA00022664"/>
    </source>
</evidence>
<sequence>MNIKWDEHTNKLSNFIKTKSRPHIFYLPKKHNNTTQHLLDSTKLQLTAQIQSRRKKFDEIIDTKYRIKPRKEFHKYARYES</sequence>
<evidence type="ECO:0000313" key="10">
    <source>
        <dbReference type="Proteomes" id="UP001165289"/>
    </source>
</evidence>
<organism evidence="9 10">
    <name type="scientific">Oopsacas minuta</name>
    <dbReference type="NCBI Taxonomy" id="111878"/>
    <lineage>
        <taxon>Eukaryota</taxon>
        <taxon>Metazoa</taxon>
        <taxon>Porifera</taxon>
        <taxon>Hexactinellida</taxon>
        <taxon>Hexasterophora</taxon>
        <taxon>Lyssacinosida</taxon>
        <taxon>Leucopsacidae</taxon>
        <taxon>Oopsacas</taxon>
    </lineage>
</organism>
<comment type="subcellular location">
    <subcellularLocation>
        <location evidence="1">Nucleus</location>
    </subcellularLocation>
</comment>
<evidence type="ECO:0000259" key="8">
    <source>
        <dbReference type="Pfam" id="PF04696"/>
    </source>
</evidence>
<gene>
    <name evidence="9" type="ORF">LOD99_9962</name>
</gene>
<protein>
    <submittedName>
        <fullName evidence="9">Pinin</fullName>
    </submittedName>
</protein>
<evidence type="ECO:0000313" key="9">
    <source>
        <dbReference type="EMBL" id="KAI6661379.1"/>
    </source>
</evidence>
<dbReference type="Pfam" id="PF04696">
    <property type="entry name" value="Pinin_SDK_memA"/>
    <property type="match status" value="1"/>
</dbReference>
<evidence type="ECO:0000256" key="6">
    <source>
        <dbReference type="ARBA" id="ARBA00023187"/>
    </source>
</evidence>
<keyword evidence="6" id="KW-0508">mRNA splicing</keyword>
<dbReference type="GO" id="GO:0008380">
    <property type="term" value="P:RNA splicing"/>
    <property type="evidence" value="ECO:0007669"/>
    <property type="project" value="UniProtKB-KW"/>
</dbReference>
<evidence type="ECO:0000256" key="4">
    <source>
        <dbReference type="ARBA" id="ARBA00023015"/>
    </source>
</evidence>
<evidence type="ECO:0000256" key="1">
    <source>
        <dbReference type="ARBA" id="ARBA00004123"/>
    </source>
</evidence>
<dbReference type="GO" id="GO:0071013">
    <property type="term" value="C:catalytic step 2 spliceosome"/>
    <property type="evidence" value="ECO:0007669"/>
    <property type="project" value="TreeGrafter"/>
</dbReference>
<keyword evidence="7" id="KW-0539">Nucleus</keyword>
<evidence type="ECO:0000256" key="5">
    <source>
        <dbReference type="ARBA" id="ARBA00023163"/>
    </source>
</evidence>
<dbReference type="PANTHER" id="PTHR12707:SF0">
    <property type="entry name" value="PININ"/>
    <property type="match status" value="1"/>
</dbReference>
<comment type="caution">
    <text evidence="9">The sequence shown here is derived from an EMBL/GenBank/DDBJ whole genome shotgun (WGS) entry which is preliminary data.</text>
</comment>
<name>A0AAV7KJL0_9METZ</name>
<dbReference type="GO" id="GO:0006397">
    <property type="term" value="P:mRNA processing"/>
    <property type="evidence" value="ECO:0007669"/>
    <property type="project" value="UniProtKB-KW"/>
</dbReference>
<comment type="similarity">
    <text evidence="2">Belongs to the pinin family.</text>
</comment>
<evidence type="ECO:0000256" key="2">
    <source>
        <dbReference type="ARBA" id="ARBA00010386"/>
    </source>
</evidence>
<proteinExistence type="inferred from homology"/>
<keyword evidence="4" id="KW-0805">Transcription regulation</keyword>
<dbReference type="Proteomes" id="UP001165289">
    <property type="component" value="Unassembled WGS sequence"/>
</dbReference>
<evidence type="ECO:0000256" key="7">
    <source>
        <dbReference type="ARBA" id="ARBA00023242"/>
    </source>
</evidence>
<dbReference type="InterPro" id="IPR006786">
    <property type="entry name" value="Pinin_SDK_MemA"/>
</dbReference>
<dbReference type="AlphaFoldDB" id="A0AAV7KJL0"/>
<keyword evidence="5" id="KW-0804">Transcription</keyword>